<accession>A0A928YR89</accession>
<proteinExistence type="predicted"/>
<evidence type="ECO:0000313" key="2">
    <source>
        <dbReference type="Proteomes" id="UP000616201"/>
    </source>
</evidence>
<organism evidence="1 2">
    <name type="scientific">Sphingobacterium hungaricum</name>
    <dbReference type="NCBI Taxonomy" id="2082723"/>
    <lineage>
        <taxon>Bacteria</taxon>
        <taxon>Pseudomonadati</taxon>
        <taxon>Bacteroidota</taxon>
        <taxon>Sphingobacteriia</taxon>
        <taxon>Sphingobacteriales</taxon>
        <taxon>Sphingobacteriaceae</taxon>
        <taxon>Sphingobacterium</taxon>
    </lineage>
</organism>
<dbReference type="Proteomes" id="UP000616201">
    <property type="component" value="Unassembled WGS sequence"/>
</dbReference>
<sequence length="196" mass="23029">MEHDQRSKLELLRAKVQLKLRIEGEIKSSISNWIETYDYILDHDISHRLLSLAAVTEEEHAIWLEILHRDYPTYYFKAENLSQGNWAEFYKNIDISYPNTHILRYVPDIPKVCDAPSDPELGIRNAIAALGLNSQKVLFYYQNYSPILELNLDDLLNHAQHFFYLGNDNAVIIPQSLAWMIFYSMEEEWFAGYRNA</sequence>
<reference evidence="1" key="1">
    <citation type="submission" date="2018-02" db="EMBL/GenBank/DDBJ databases">
        <authorList>
            <person name="Vasarhelyi B.M."/>
            <person name="Deshmukh S."/>
            <person name="Balint B."/>
            <person name="Kukolya J."/>
        </authorList>
    </citation>
    <scope>NUCLEOTIDE SEQUENCE</scope>
    <source>
        <strain evidence="1">KB22</strain>
    </source>
</reference>
<dbReference type="RefSeq" id="WP_196934013.1">
    <property type="nucleotide sequence ID" value="NZ_MU158697.1"/>
</dbReference>
<dbReference type="EMBL" id="PRDK01000005">
    <property type="protein sequence ID" value="MBE8713865.1"/>
    <property type="molecule type" value="Genomic_DNA"/>
</dbReference>
<gene>
    <name evidence="1" type="ORF">C4F49_09245</name>
</gene>
<name>A0A928YR89_9SPHI</name>
<keyword evidence="2" id="KW-1185">Reference proteome</keyword>
<evidence type="ECO:0000313" key="1">
    <source>
        <dbReference type="EMBL" id="MBE8713865.1"/>
    </source>
</evidence>
<comment type="caution">
    <text evidence="1">The sequence shown here is derived from an EMBL/GenBank/DDBJ whole genome shotgun (WGS) entry which is preliminary data.</text>
</comment>
<protein>
    <submittedName>
        <fullName evidence="1">Uncharacterized protein</fullName>
    </submittedName>
</protein>
<dbReference type="AlphaFoldDB" id="A0A928YR89"/>